<evidence type="ECO:0000256" key="3">
    <source>
        <dbReference type="ARBA" id="ARBA00023163"/>
    </source>
</evidence>
<proteinExistence type="predicted"/>
<sequence length="258" mass="28638">MLDVLSLFTEERPAWTVEMLIAELNTTRATTYRYVKSLYDAGFLAPSAGSSYVLGPRFIQVDRQIQQTDPLLRAALPEIARDSSPLIGAKVVSSFYGDQVLSVHVEKLDQDIRLIMERGQPFPLLFGSPSKIILAYLPPYQMKNFYQSNEQEIRRRQLGESWADFRNVMRQLRKEGVCVGGHIERSVIGVAAPIFHAKGSVSSSLCYVRRKEICTDADIAALGDMVKATAARISLTLQSSNPEQNGKSNGMPAPKMPG</sequence>
<dbReference type="GO" id="GO:0003700">
    <property type="term" value="F:DNA-binding transcription factor activity"/>
    <property type="evidence" value="ECO:0007669"/>
    <property type="project" value="TreeGrafter"/>
</dbReference>
<dbReference type="InterPro" id="IPR036388">
    <property type="entry name" value="WH-like_DNA-bd_sf"/>
</dbReference>
<keyword evidence="3" id="KW-0804">Transcription</keyword>
<dbReference type="AlphaFoldDB" id="A0A832PME6"/>
<evidence type="ECO:0000313" key="7">
    <source>
        <dbReference type="Proteomes" id="UP000580830"/>
    </source>
</evidence>
<comment type="caution">
    <text evidence="6">The sequence shown here is derived from an EMBL/GenBank/DDBJ whole genome shotgun (WGS) entry which is preliminary data.</text>
</comment>
<reference evidence="6 7" key="1">
    <citation type="journal article" date="2020" name="Biotechnol. Biofuels">
        <title>New insights from the biogas microbiome by comprehensive genome-resolved metagenomics of nearly 1600 species originating from multiple anaerobic digesters.</title>
        <authorList>
            <person name="Campanaro S."/>
            <person name="Treu L."/>
            <person name="Rodriguez-R L.M."/>
            <person name="Kovalovszki A."/>
            <person name="Ziels R.M."/>
            <person name="Maus I."/>
            <person name="Zhu X."/>
            <person name="Kougias P.G."/>
            <person name="Basile A."/>
            <person name="Luo G."/>
            <person name="Schluter A."/>
            <person name="Konstantinidis K.T."/>
            <person name="Angelidaki I."/>
        </authorList>
    </citation>
    <scope>NUCLEOTIDE SEQUENCE [LARGE SCALE GENOMIC DNA]</scope>
    <source>
        <strain evidence="6">AS04akNAM_125</strain>
    </source>
</reference>
<feature type="compositionally biased region" description="Polar residues" evidence="4">
    <location>
        <begin position="237"/>
        <end position="248"/>
    </location>
</feature>
<keyword evidence="1" id="KW-0805">Transcription regulation</keyword>
<feature type="domain" description="IclR-ED" evidence="5">
    <location>
        <begin position="57"/>
        <end position="239"/>
    </location>
</feature>
<evidence type="ECO:0000259" key="5">
    <source>
        <dbReference type="PROSITE" id="PS51078"/>
    </source>
</evidence>
<dbReference type="InterPro" id="IPR050707">
    <property type="entry name" value="HTH_MetabolicPath_Reg"/>
</dbReference>
<keyword evidence="2" id="KW-0238">DNA-binding</keyword>
<dbReference type="InterPro" id="IPR014757">
    <property type="entry name" value="Tscrpt_reg_IclR_C"/>
</dbReference>
<dbReference type="PANTHER" id="PTHR30136">
    <property type="entry name" value="HELIX-TURN-HELIX TRANSCRIPTIONAL REGULATOR, ICLR FAMILY"/>
    <property type="match status" value="1"/>
</dbReference>
<dbReference type="Gene3D" id="1.10.10.10">
    <property type="entry name" value="Winged helix-like DNA-binding domain superfamily/Winged helix DNA-binding domain"/>
    <property type="match status" value="1"/>
</dbReference>
<evidence type="ECO:0000256" key="1">
    <source>
        <dbReference type="ARBA" id="ARBA00023015"/>
    </source>
</evidence>
<dbReference type="SUPFAM" id="SSF46785">
    <property type="entry name" value="Winged helix' DNA-binding domain"/>
    <property type="match status" value="1"/>
</dbReference>
<feature type="region of interest" description="Disordered" evidence="4">
    <location>
        <begin position="237"/>
        <end position="258"/>
    </location>
</feature>
<evidence type="ECO:0000313" key="6">
    <source>
        <dbReference type="EMBL" id="HHW33665.1"/>
    </source>
</evidence>
<dbReference type="EMBL" id="DULP01000084">
    <property type="protein sequence ID" value="HHW33665.1"/>
    <property type="molecule type" value="Genomic_DNA"/>
</dbReference>
<dbReference type="SUPFAM" id="SSF55781">
    <property type="entry name" value="GAF domain-like"/>
    <property type="match status" value="1"/>
</dbReference>
<organism evidence="6 7">
    <name type="scientific">Paracoccus solventivorans</name>
    <dbReference type="NCBI Taxonomy" id="53463"/>
    <lineage>
        <taxon>Bacteria</taxon>
        <taxon>Pseudomonadati</taxon>
        <taxon>Pseudomonadota</taxon>
        <taxon>Alphaproteobacteria</taxon>
        <taxon>Rhodobacterales</taxon>
        <taxon>Paracoccaceae</taxon>
        <taxon>Paracoccus</taxon>
    </lineage>
</organism>
<gene>
    <name evidence="6" type="ORF">GXX24_05940</name>
</gene>
<dbReference type="Pfam" id="PF09339">
    <property type="entry name" value="HTH_IclR"/>
    <property type="match status" value="1"/>
</dbReference>
<accession>A0A832PME6</accession>
<dbReference type="Pfam" id="PF01614">
    <property type="entry name" value="IclR_C"/>
    <property type="match status" value="1"/>
</dbReference>
<dbReference type="Gene3D" id="3.30.450.40">
    <property type="match status" value="1"/>
</dbReference>
<evidence type="ECO:0000256" key="2">
    <source>
        <dbReference type="ARBA" id="ARBA00023125"/>
    </source>
</evidence>
<dbReference type="InterPro" id="IPR005471">
    <property type="entry name" value="Tscrpt_reg_IclR_N"/>
</dbReference>
<dbReference type="PROSITE" id="PS51078">
    <property type="entry name" value="ICLR_ED"/>
    <property type="match status" value="1"/>
</dbReference>
<dbReference type="InterPro" id="IPR029016">
    <property type="entry name" value="GAF-like_dom_sf"/>
</dbReference>
<dbReference type="GO" id="GO:0045892">
    <property type="term" value="P:negative regulation of DNA-templated transcription"/>
    <property type="evidence" value="ECO:0007669"/>
    <property type="project" value="TreeGrafter"/>
</dbReference>
<dbReference type="GO" id="GO:0003677">
    <property type="term" value="F:DNA binding"/>
    <property type="evidence" value="ECO:0007669"/>
    <property type="project" value="UniProtKB-KW"/>
</dbReference>
<dbReference type="Proteomes" id="UP000580830">
    <property type="component" value="Unassembled WGS sequence"/>
</dbReference>
<name>A0A832PME6_9RHOB</name>
<protein>
    <submittedName>
        <fullName evidence="6">Helix-turn-helix domain-containing protein</fullName>
    </submittedName>
</protein>
<dbReference type="PANTHER" id="PTHR30136:SF24">
    <property type="entry name" value="HTH-TYPE TRANSCRIPTIONAL REPRESSOR ALLR"/>
    <property type="match status" value="1"/>
</dbReference>
<evidence type="ECO:0000256" key="4">
    <source>
        <dbReference type="SAM" id="MobiDB-lite"/>
    </source>
</evidence>
<dbReference type="InterPro" id="IPR036390">
    <property type="entry name" value="WH_DNA-bd_sf"/>
</dbReference>